<feature type="compositionally biased region" description="Polar residues" evidence="8">
    <location>
        <begin position="234"/>
        <end position="250"/>
    </location>
</feature>
<dbReference type="SUPFAM" id="SSF57667">
    <property type="entry name" value="beta-beta-alpha zinc fingers"/>
    <property type="match status" value="1"/>
</dbReference>
<name>A0A8H3AKH7_9AGAM</name>
<dbReference type="Pfam" id="PF00096">
    <property type="entry name" value="zf-C2H2"/>
    <property type="match status" value="3"/>
</dbReference>
<feature type="compositionally biased region" description="Basic and acidic residues" evidence="8">
    <location>
        <begin position="13"/>
        <end position="24"/>
    </location>
</feature>
<feature type="compositionally biased region" description="Acidic residues" evidence="8">
    <location>
        <begin position="43"/>
        <end position="63"/>
    </location>
</feature>
<keyword evidence="5" id="KW-0805">Transcription regulation</keyword>
<dbReference type="EMBL" id="CAJMWX010000685">
    <property type="protein sequence ID" value="CAE6423243.1"/>
    <property type="molecule type" value="Genomic_DNA"/>
</dbReference>
<feature type="domain" description="C2H2-type" evidence="9">
    <location>
        <begin position="400"/>
        <end position="427"/>
    </location>
</feature>
<keyword evidence="4" id="KW-0862">Zinc</keyword>
<keyword evidence="2" id="KW-0677">Repeat</keyword>
<dbReference type="PROSITE" id="PS00028">
    <property type="entry name" value="ZINC_FINGER_C2H2_1"/>
    <property type="match status" value="2"/>
</dbReference>
<feature type="compositionally biased region" description="Low complexity" evidence="8">
    <location>
        <begin position="603"/>
        <end position="614"/>
    </location>
</feature>
<evidence type="ECO:0000256" key="6">
    <source>
        <dbReference type="ARBA" id="ARBA00023163"/>
    </source>
</evidence>
<keyword evidence="3 7" id="KW-0863">Zinc-finger</keyword>
<evidence type="ECO:0000256" key="4">
    <source>
        <dbReference type="ARBA" id="ARBA00022833"/>
    </source>
</evidence>
<feature type="region of interest" description="Disordered" evidence="8">
    <location>
        <begin position="665"/>
        <end position="710"/>
    </location>
</feature>
<dbReference type="SMART" id="SM00355">
    <property type="entry name" value="ZnF_C2H2"/>
    <property type="match status" value="3"/>
</dbReference>
<organism evidence="10 11">
    <name type="scientific">Rhizoctonia solani</name>
    <dbReference type="NCBI Taxonomy" id="456999"/>
    <lineage>
        <taxon>Eukaryota</taxon>
        <taxon>Fungi</taxon>
        <taxon>Dikarya</taxon>
        <taxon>Basidiomycota</taxon>
        <taxon>Agaricomycotina</taxon>
        <taxon>Agaricomycetes</taxon>
        <taxon>Cantharellales</taxon>
        <taxon>Ceratobasidiaceae</taxon>
        <taxon>Rhizoctonia</taxon>
    </lineage>
</organism>
<feature type="domain" description="C2H2-type" evidence="9">
    <location>
        <begin position="457"/>
        <end position="489"/>
    </location>
</feature>
<evidence type="ECO:0000256" key="5">
    <source>
        <dbReference type="ARBA" id="ARBA00023015"/>
    </source>
</evidence>
<evidence type="ECO:0000256" key="1">
    <source>
        <dbReference type="ARBA" id="ARBA00022723"/>
    </source>
</evidence>
<dbReference type="FunFam" id="3.30.160.60:FF:000032">
    <property type="entry name" value="Krueppel-like factor 4"/>
    <property type="match status" value="1"/>
</dbReference>
<dbReference type="InterPro" id="IPR050688">
    <property type="entry name" value="Zinc_finger/UBP_domain"/>
</dbReference>
<comment type="caution">
    <text evidence="10">The sequence shown here is derived from an EMBL/GenBank/DDBJ whole genome shotgun (WGS) entry which is preliminary data.</text>
</comment>
<evidence type="ECO:0000313" key="10">
    <source>
        <dbReference type="EMBL" id="CAE6423243.1"/>
    </source>
</evidence>
<dbReference type="PANTHER" id="PTHR24403:SF67">
    <property type="entry name" value="FI01116P-RELATED"/>
    <property type="match status" value="1"/>
</dbReference>
<dbReference type="PROSITE" id="PS50157">
    <property type="entry name" value="ZINC_FINGER_C2H2_2"/>
    <property type="match status" value="3"/>
</dbReference>
<dbReference type="GO" id="GO:0008270">
    <property type="term" value="F:zinc ion binding"/>
    <property type="evidence" value="ECO:0007669"/>
    <property type="project" value="UniProtKB-KW"/>
</dbReference>
<gene>
    <name evidence="10" type="ORF">RDB_LOCUS24965</name>
</gene>
<evidence type="ECO:0000259" key="9">
    <source>
        <dbReference type="PROSITE" id="PS50157"/>
    </source>
</evidence>
<protein>
    <recommendedName>
        <fullName evidence="9">C2H2-type domain-containing protein</fullName>
    </recommendedName>
</protein>
<accession>A0A8H3AKH7</accession>
<keyword evidence="6" id="KW-0804">Transcription</keyword>
<feature type="region of interest" description="Disordered" evidence="8">
    <location>
        <begin position="127"/>
        <end position="157"/>
    </location>
</feature>
<dbReference type="GO" id="GO:0005634">
    <property type="term" value="C:nucleus"/>
    <property type="evidence" value="ECO:0007669"/>
    <property type="project" value="TreeGrafter"/>
</dbReference>
<evidence type="ECO:0000256" key="2">
    <source>
        <dbReference type="ARBA" id="ARBA00022737"/>
    </source>
</evidence>
<proteinExistence type="predicted"/>
<feature type="region of interest" description="Disordered" evidence="8">
    <location>
        <begin position="234"/>
        <end position="292"/>
    </location>
</feature>
<feature type="domain" description="C2H2-type" evidence="9">
    <location>
        <begin position="428"/>
        <end position="457"/>
    </location>
</feature>
<feature type="region of interest" description="Disordered" evidence="8">
    <location>
        <begin position="487"/>
        <end position="527"/>
    </location>
</feature>
<dbReference type="InterPro" id="IPR036236">
    <property type="entry name" value="Znf_C2H2_sf"/>
</dbReference>
<dbReference type="AlphaFoldDB" id="A0A8H3AKH7"/>
<dbReference type="PANTHER" id="PTHR24403">
    <property type="entry name" value="ZINC FINGER PROTEIN"/>
    <property type="match status" value="1"/>
</dbReference>
<reference evidence="10" key="1">
    <citation type="submission" date="2021-01" db="EMBL/GenBank/DDBJ databases">
        <authorList>
            <person name="Kaushik A."/>
        </authorList>
    </citation>
    <scope>NUCLEOTIDE SEQUENCE</scope>
    <source>
        <strain evidence="10">AG4-R118</strain>
    </source>
</reference>
<feature type="region of interest" description="Disordered" evidence="8">
    <location>
        <begin position="1"/>
        <end position="63"/>
    </location>
</feature>
<feature type="compositionally biased region" description="Acidic residues" evidence="8">
    <location>
        <begin position="679"/>
        <end position="698"/>
    </location>
</feature>
<dbReference type="InterPro" id="IPR013087">
    <property type="entry name" value="Znf_C2H2_type"/>
</dbReference>
<dbReference type="Proteomes" id="UP000663888">
    <property type="component" value="Unassembled WGS sequence"/>
</dbReference>
<evidence type="ECO:0000313" key="11">
    <source>
        <dbReference type="Proteomes" id="UP000663888"/>
    </source>
</evidence>
<evidence type="ECO:0000256" key="7">
    <source>
        <dbReference type="PROSITE-ProRule" id="PRU00042"/>
    </source>
</evidence>
<feature type="region of interest" description="Disordered" evidence="8">
    <location>
        <begin position="554"/>
        <end position="614"/>
    </location>
</feature>
<sequence length="710" mass="76486">MRVETLQPSEHLPLPDDLPHEIGDKGPLAGENVEKNNVGGGETMEEAGGEDGEYDEDNEDDYDPDIEAEAMAQALGNQIWAELGQNLVDTAPPADNDTIIETSRLDHDDVPVITREDSTIKQERIEIPEPSVSVSENSGPPPLTSSSPAPNAPTTPDPMIETIKIMLSLALSDAHVHYALMTTIVPGPVANGANLYTILSNSVMEGRVNPELAQPLSILISALASGSMLVASENQYTQPSSQDTGTQNSPLKRKRDPGDEAWPVHPPYNPSVRPAPAIQPVHAPQPTRSQPSEELLARIQLATSGILQVLDPLLATGQSLNQSVVSSIQRQLHQVYSFVSTCPQQHEGASGSGSLQEIGGLIQVIGILNDVPIAQAVEGPANSDTSSLGSGRTVVGTSIYPCATCPKAFSKLSLLRSHERTHSEGRPYRCEYAGCPASFARNHDLRRHEKSHERQMFRCGGCDRLFSRRDALRRHKANDKALDECREAPMESSTVTHDGDPPRVTRVWQNHPESGDWPKESEPEEGEIQPEAIANARHIVGTLYQTLQRHVSKGFNTGGITDQPSQQPSEHQTTGNHVSDVPTLTSIREGQPDPVEPSSQPILDDTTNGGTTDLATDLAEEPEIPQQPEGYPVGAKAVSTLPGYGLDDEHTSLLEQAIAVAAQAAQAQAEAEAALYDESYNDDDQDAGEWDEEGDESEQSPKTGTAKLVC</sequence>
<dbReference type="Gene3D" id="3.30.160.60">
    <property type="entry name" value="Classic Zinc Finger"/>
    <property type="match status" value="2"/>
</dbReference>
<keyword evidence="1" id="KW-0479">Metal-binding</keyword>
<dbReference type="GO" id="GO:0045944">
    <property type="term" value="P:positive regulation of transcription by RNA polymerase II"/>
    <property type="evidence" value="ECO:0007669"/>
    <property type="project" value="TreeGrafter"/>
</dbReference>
<evidence type="ECO:0000256" key="3">
    <source>
        <dbReference type="ARBA" id="ARBA00022771"/>
    </source>
</evidence>
<feature type="compositionally biased region" description="Low complexity" evidence="8">
    <location>
        <begin position="665"/>
        <end position="674"/>
    </location>
</feature>
<evidence type="ECO:0000256" key="8">
    <source>
        <dbReference type="SAM" id="MobiDB-lite"/>
    </source>
</evidence>
<feature type="compositionally biased region" description="Polar residues" evidence="8">
    <location>
        <begin position="554"/>
        <end position="588"/>
    </location>
</feature>